<dbReference type="EMBL" id="JBHSSM010000005">
    <property type="protein sequence ID" value="MFC6314313.1"/>
    <property type="molecule type" value="Genomic_DNA"/>
</dbReference>
<dbReference type="SUPFAM" id="SSF55729">
    <property type="entry name" value="Acyl-CoA N-acyltransferases (Nat)"/>
    <property type="match status" value="1"/>
</dbReference>
<name>A0ABW1UKY0_9LACO</name>
<comment type="caution">
    <text evidence="2">The sequence shown here is derived from an EMBL/GenBank/DDBJ whole genome shotgun (WGS) entry which is preliminary data.</text>
</comment>
<evidence type="ECO:0000259" key="1">
    <source>
        <dbReference type="PROSITE" id="PS51186"/>
    </source>
</evidence>
<organism evidence="2 3">
    <name type="scientific">Lapidilactobacillus achengensis</name>
    <dbReference type="NCBI Taxonomy" id="2486000"/>
    <lineage>
        <taxon>Bacteria</taxon>
        <taxon>Bacillati</taxon>
        <taxon>Bacillota</taxon>
        <taxon>Bacilli</taxon>
        <taxon>Lactobacillales</taxon>
        <taxon>Lactobacillaceae</taxon>
        <taxon>Lapidilactobacillus</taxon>
    </lineage>
</organism>
<keyword evidence="3" id="KW-1185">Reference proteome</keyword>
<keyword evidence="2" id="KW-0012">Acyltransferase</keyword>
<dbReference type="PROSITE" id="PS51186">
    <property type="entry name" value="GNAT"/>
    <property type="match status" value="1"/>
</dbReference>
<dbReference type="Proteomes" id="UP001596310">
    <property type="component" value="Unassembled WGS sequence"/>
</dbReference>
<evidence type="ECO:0000313" key="2">
    <source>
        <dbReference type="EMBL" id="MFC6314313.1"/>
    </source>
</evidence>
<gene>
    <name evidence="2" type="ORF">ACFQHW_01840</name>
</gene>
<sequence length="185" mass="21184">MGELLKWSSGISLWQLAADEAWAQLAALLCLADEDQGMIARYLLDCDYWALRQDDRFIASIAVRPVPADEAMAPTWEIMNLAVAPTRQNQGLGGWLVAWIWHKAVLTHQETLLVGTGDASLANLRFYLRQGFRFDHVRRDFFKQYDQPIFEDGIQLRDMVVLAQELPRRQKQQVLVDFLKVGPRG</sequence>
<reference evidence="3" key="1">
    <citation type="journal article" date="2019" name="Int. J. Syst. Evol. Microbiol.">
        <title>The Global Catalogue of Microorganisms (GCM) 10K type strain sequencing project: providing services to taxonomists for standard genome sequencing and annotation.</title>
        <authorList>
            <consortium name="The Broad Institute Genomics Platform"/>
            <consortium name="The Broad Institute Genome Sequencing Center for Infectious Disease"/>
            <person name="Wu L."/>
            <person name="Ma J."/>
        </authorList>
    </citation>
    <scope>NUCLEOTIDE SEQUENCE [LARGE SCALE GENOMIC DNA]</scope>
    <source>
        <strain evidence="3">CCM 8897</strain>
    </source>
</reference>
<dbReference type="InterPro" id="IPR000182">
    <property type="entry name" value="GNAT_dom"/>
</dbReference>
<keyword evidence="2" id="KW-0808">Transferase</keyword>
<protein>
    <submittedName>
        <fullName evidence="2">GNAT family N-acetyltransferase</fullName>
        <ecNumber evidence="2">2.3.-.-</ecNumber>
    </submittedName>
</protein>
<accession>A0ABW1UKY0</accession>
<feature type="domain" description="N-acetyltransferase" evidence="1">
    <location>
        <begin position="11"/>
        <end position="167"/>
    </location>
</feature>
<evidence type="ECO:0000313" key="3">
    <source>
        <dbReference type="Proteomes" id="UP001596310"/>
    </source>
</evidence>
<proteinExistence type="predicted"/>
<dbReference type="CDD" id="cd04301">
    <property type="entry name" value="NAT_SF"/>
    <property type="match status" value="1"/>
</dbReference>
<dbReference type="Gene3D" id="3.40.630.30">
    <property type="match status" value="1"/>
</dbReference>
<dbReference type="GO" id="GO:0016746">
    <property type="term" value="F:acyltransferase activity"/>
    <property type="evidence" value="ECO:0007669"/>
    <property type="project" value="UniProtKB-KW"/>
</dbReference>
<dbReference type="EC" id="2.3.-.-" evidence="2"/>
<dbReference type="RefSeq" id="WP_164511063.1">
    <property type="nucleotide sequence ID" value="NZ_JBHSSM010000005.1"/>
</dbReference>
<dbReference type="Pfam" id="PF13508">
    <property type="entry name" value="Acetyltransf_7"/>
    <property type="match status" value="1"/>
</dbReference>
<dbReference type="InterPro" id="IPR016181">
    <property type="entry name" value="Acyl_CoA_acyltransferase"/>
</dbReference>